<evidence type="ECO:0000256" key="1">
    <source>
        <dbReference type="PROSITE-ProRule" id="PRU00047"/>
    </source>
</evidence>
<dbReference type="Pfam" id="PF00098">
    <property type="entry name" value="zf-CCHC"/>
    <property type="match status" value="1"/>
</dbReference>
<organism evidence="3 4">
    <name type="scientific">Powellomyces hirtus</name>
    <dbReference type="NCBI Taxonomy" id="109895"/>
    <lineage>
        <taxon>Eukaryota</taxon>
        <taxon>Fungi</taxon>
        <taxon>Fungi incertae sedis</taxon>
        <taxon>Chytridiomycota</taxon>
        <taxon>Chytridiomycota incertae sedis</taxon>
        <taxon>Chytridiomycetes</taxon>
        <taxon>Spizellomycetales</taxon>
        <taxon>Powellomycetaceae</taxon>
        <taxon>Powellomyces</taxon>
    </lineage>
</organism>
<proteinExistence type="predicted"/>
<reference evidence="3 4" key="1">
    <citation type="journal article" date="2019" name="Sci. Rep.">
        <title>Comparative genomics of chytrid fungi reveal insights into the obligate biotrophic and pathogenic lifestyle of Synchytrium endobioticum.</title>
        <authorList>
            <person name="van de Vossenberg B.T.L.H."/>
            <person name="Warris S."/>
            <person name="Nguyen H.D.T."/>
            <person name="van Gent-Pelzer M.P.E."/>
            <person name="Joly D.L."/>
            <person name="van de Geest H.C."/>
            <person name="Bonants P.J.M."/>
            <person name="Smith D.S."/>
            <person name="Levesque C.A."/>
            <person name="van der Lee T.A.J."/>
        </authorList>
    </citation>
    <scope>NUCLEOTIDE SEQUENCE [LARGE SCALE GENOMIC DNA]</scope>
    <source>
        <strain evidence="3 4">CBS 809.83</strain>
    </source>
</reference>
<keyword evidence="1" id="KW-0479">Metal-binding</keyword>
<gene>
    <name evidence="3" type="ORF">PhCBS80983_g06428</name>
</gene>
<dbReference type="AlphaFoldDB" id="A0A507DPQ1"/>
<dbReference type="EMBL" id="QEAQ01000291">
    <property type="protein sequence ID" value="TPX52868.1"/>
    <property type="molecule type" value="Genomic_DNA"/>
</dbReference>
<dbReference type="GO" id="GO:0003676">
    <property type="term" value="F:nucleic acid binding"/>
    <property type="evidence" value="ECO:0007669"/>
    <property type="project" value="InterPro"/>
</dbReference>
<dbReference type="SMART" id="SM00343">
    <property type="entry name" value="ZnF_C2HC"/>
    <property type="match status" value="1"/>
</dbReference>
<dbReference type="InterPro" id="IPR036875">
    <property type="entry name" value="Znf_CCHC_sf"/>
</dbReference>
<keyword evidence="1" id="KW-0863">Zinc-finger</keyword>
<name>A0A507DPQ1_9FUNG</name>
<dbReference type="PROSITE" id="PS50158">
    <property type="entry name" value="ZF_CCHC"/>
    <property type="match status" value="1"/>
</dbReference>
<feature type="domain" description="CCHC-type" evidence="2">
    <location>
        <begin position="139"/>
        <end position="154"/>
    </location>
</feature>
<accession>A0A507DPQ1</accession>
<protein>
    <recommendedName>
        <fullName evidence="2">CCHC-type domain-containing protein</fullName>
    </recommendedName>
</protein>
<evidence type="ECO:0000313" key="3">
    <source>
        <dbReference type="EMBL" id="TPX52868.1"/>
    </source>
</evidence>
<dbReference type="Pfam" id="PF14223">
    <property type="entry name" value="Retrotran_gag_2"/>
    <property type="match status" value="1"/>
</dbReference>
<evidence type="ECO:0000313" key="4">
    <source>
        <dbReference type="Proteomes" id="UP000318582"/>
    </source>
</evidence>
<keyword evidence="1" id="KW-0862">Zinc</keyword>
<dbReference type="GO" id="GO:0008270">
    <property type="term" value="F:zinc ion binding"/>
    <property type="evidence" value="ECO:0007669"/>
    <property type="project" value="UniProtKB-KW"/>
</dbReference>
<dbReference type="STRING" id="109895.A0A507DPQ1"/>
<sequence>MQAMLKAKSLWSAIERMLPLDTCDQDACRKEEKAMAALVLSLGDKQLMHVQDAATAADLWRKLKEDGDGMLEHINKVKTMAQQLEAIGAKLTLEFLTARLLHEETLRSEGQNGSGKDGRAFYGRSQISNTTMRMAEGPCFYCGKEGHFKEECRKRRAAEQQSLKATQASGQEAIAFLATSSRGGHWIINSGPVRVHSLSVATHYALGQPLDAAAQCDAVAISMTAATLETWHRRLGHLNH</sequence>
<evidence type="ECO:0000259" key="2">
    <source>
        <dbReference type="PROSITE" id="PS50158"/>
    </source>
</evidence>
<dbReference type="Proteomes" id="UP000318582">
    <property type="component" value="Unassembled WGS sequence"/>
</dbReference>
<dbReference type="InterPro" id="IPR001878">
    <property type="entry name" value="Znf_CCHC"/>
</dbReference>
<dbReference type="SUPFAM" id="SSF57756">
    <property type="entry name" value="Retrovirus zinc finger-like domains"/>
    <property type="match status" value="1"/>
</dbReference>
<keyword evidence="4" id="KW-1185">Reference proteome</keyword>
<dbReference type="Gene3D" id="4.10.60.10">
    <property type="entry name" value="Zinc finger, CCHC-type"/>
    <property type="match status" value="1"/>
</dbReference>
<comment type="caution">
    <text evidence="3">The sequence shown here is derived from an EMBL/GenBank/DDBJ whole genome shotgun (WGS) entry which is preliminary data.</text>
</comment>